<reference evidence="3 4" key="1">
    <citation type="journal article" date="2015" name="Genome Announc.">
        <title>Expanding the biotechnology potential of lactobacilli through comparative genomics of 213 strains and associated genera.</title>
        <authorList>
            <person name="Sun Z."/>
            <person name="Harris H.M."/>
            <person name="McCann A."/>
            <person name="Guo C."/>
            <person name="Argimon S."/>
            <person name="Zhang W."/>
            <person name="Yang X."/>
            <person name="Jeffery I.B."/>
            <person name="Cooney J.C."/>
            <person name="Kagawa T.F."/>
            <person name="Liu W."/>
            <person name="Song Y."/>
            <person name="Salvetti E."/>
            <person name="Wrobel A."/>
            <person name="Rasinkangas P."/>
            <person name="Parkhill J."/>
            <person name="Rea M.C."/>
            <person name="O'Sullivan O."/>
            <person name="Ritari J."/>
            <person name="Douillard F.P."/>
            <person name="Paul Ross R."/>
            <person name="Yang R."/>
            <person name="Briner A.E."/>
            <person name="Felis G.E."/>
            <person name="de Vos W.M."/>
            <person name="Barrangou R."/>
            <person name="Klaenhammer T.R."/>
            <person name="Caufield P.W."/>
            <person name="Cui Y."/>
            <person name="Zhang H."/>
            <person name="O'Toole P.W."/>
        </authorList>
    </citation>
    <scope>NUCLEOTIDE SEQUENCE [LARGE SCALE GENOMIC DNA]</scope>
    <source>
        <strain evidence="3 4">DSM 16045</strain>
    </source>
</reference>
<dbReference type="PANTHER" id="PTHR21198:SF7">
    <property type="entry name" value="ASPARTATE-GLUTAMATE RACEMASE FAMILY"/>
    <property type="match status" value="1"/>
</dbReference>
<dbReference type="PATRIC" id="fig|1423749.3.peg.10"/>
<name>A0A0R1VDJ5_9LACO</name>
<dbReference type="InterPro" id="IPR033134">
    <property type="entry name" value="Asp/Glu_racemase_AS_2"/>
</dbReference>
<sequence>MTKLGLIGGTGPESTLIYYQQLTSRYAQTLHQDAFPPIMIESLDVFQVLAFAQAQDYAGLTNYLVKGFENLAQGGATFAALTGITPHVVFDQVQERLSIPLVSMVDTTVDYLNQRGRKRVLLLGTYPTMHENFVSQKLENAGIEVIKPTEDQQQLIHQRISDELEFGVVKASTQYEFAQLCQAWQDQVGYDAVILGCTELPLLFEKITLPVGKVDVMQVHIDNLLKRLVQETEEN</sequence>
<evidence type="ECO:0000256" key="1">
    <source>
        <dbReference type="ARBA" id="ARBA00007847"/>
    </source>
</evidence>
<dbReference type="Gene3D" id="3.40.50.1860">
    <property type="match status" value="2"/>
</dbReference>
<accession>A0A0R1VDJ5</accession>
<keyword evidence="2" id="KW-0413">Isomerase</keyword>
<dbReference type="InterPro" id="IPR001920">
    <property type="entry name" value="Asp/Glu_race"/>
</dbReference>
<dbReference type="SUPFAM" id="SSF53681">
    <property type="entry name" value="Aspartate/glutamate racemase"/>
    <property type="match status" value="2"/>
</dbReference>
<dbReference type="Pfam" id="PF01177">
    <property type="entry name" value="Asp_Glu_race"/>
    <property type="match status" value="1"/>
</dbReference>
<evidence type="ECO:0000313" key="4">
    <source>
        <dbReference type="Proteomes" id="UP000051739"/>
    </source>
</evidence>
<proteinExistence type="inferred from homology"/>
<dbReference type="Proteomes" id="UP000051739">
    <property type="component" value="Unassembled WGS sequence"/>
</dbReference>
<gene>
    <name evidence="3" type="ORF">FC60_GL000010</name>
</gene>
<dbReference type="InterPro" id="IPR004380">
    <property type="entry name" value="Asp_race"/>
</dbReference>
<dbReference type="EMBL" id="AZFN01000001">
    <property type="protein sequence ID" value="KRM03640.1"/>
    <property type="molecule type" value="Genomic_DNA"/>
</dbReference>
<evidence type="ECO:0000256" key="2">
    <source>
        <dbReference type="ARBA" id="ARBA00023235"/>
    </source>
</evidence>
<keyword evidence="4" id="KW-1185">Reference proteome</keyword>
<evidence type="ECO:0000313" key="3">
    <source>
        <dbReference type="EMBL" id="KRM03640.1"/>
    </source>
</evidence>
<dbReference type="PROSITE" id="PS00924">
    <property type="entry name" value="ASP_GLU_RACEMASE_2"/>
    <property type="match status" value="1"/>
</dbReference>
<dbReference type="NCBIfam" id="TIGR00035">
    <property type="entry name" value="asp_race"/>
    <property type="match status" value="1"/>
</dbReference>
<comment type="caution">
    <text evidence="3">The sequence shown here is derived from an EMBL/GenBank/DDBJ whole genome shotgun (WGS) entry which is preliminary data.</text>
</comment>
<dbReference type="AlphaFoldDB" id="A0A0R1VDJ5"/>
<dbReference type="GO" id="GO:0047661">
    <property type="term" value="F:amino-acid racemase activity"/>
    <property type="evidence" value="ECO:0007669"/>
    <property type="project" value="InterPro"/>
</dbReference>
<protein>
    <submittedName>
        <fullName evidence="3">Aspartate racemase</fullName>
    </submittedName>
</protein>
<dbReference type="InterPro" id="IPR015942">
    <property type="entry name" value="Asp/Glu/hydantoin_racemase"/>
</dbReference>
<comment type="similarity">
    <text evidence="1">Belongs to the aspartate/glutamate racemases family.</text>
</comment>
<organism evidence="3 4">
    <name type="scientific">Limosilactobacillus gastricus DSM 16045</name>
    <dbReference type="NCBI Taxonomy" id="1423749"/>
    <lineage>
        <taxon>Bacteria</taxon>
        <taxon>Bacillati</taxon>
        <taxon>Bacillota</taxon>
        <taxon>Bacilli</taxon>
        <taxon>Lactobacillales</taxon>
        <taxon>Lactobacillaceae</taxon>
        <taxon>Limosilactobacillus</taxon>
    </lineage>
</organism>
<dbReference type="RefSeq" id="WP_056936508.1">
    <property type="nucleotide sequence ID" value="NZ_AZFN01000001.1"/>
</dbReference>
<dbReference type="PANTHER" id="PTHR21198">
    <property type="entry name" value="GLUTAMATE RACEMASE"/>
    <property type="match status" value="1"/>
</dbReference>